<dbReference type="Pfam" id="PF00216">
    <property type="entry name" value="Bac_DNA_binding"/>
    <property type="match status" value="1"/>
</dbReference>
<dbReference type="AlphaFoldDB" id="A0A7C4M0V4"/>
<dbReference type="EMBL" id="DSYQ01000014">
    <property type="protein sequence ID" value="HGT71210.1"/>
    <property type="molecule type" value="Genomic_DNA"/>
</dbReference>
<evidence type="ECO:0000313" key="1">
    <source>
        <dbReference type="EMBL" id="HGT71210.1"/>
    </source>
</evidence>
<comment type="caution">
    <text evidence="1">The sequence shown here is derived from an EMBL/GenBank/DDBJ whole genome shotgun (WGS) entry which is preliminary data.</text>
</comment>
<protein>
    <recommendedName>
        <fullName evidence="2">HU family DNA-binding protein</fullName>
    </recommendedName>
</protein>
<dbReference type="InterPro" id="IPR000119">
    <property type="entry name" value="Hist_DNA-bd"/>
</dbReference>
<dbReference type="Gene3D" id="4.10.520.10">
    <property type="entry name" value="IHF-like DNA-binding proteins"/>
    <property type="match status" value="1"/>
</dbReference>
<name>A0A7C4M0V4_UNCC3</name>
<reference evidence="1" key="1">
    <citation type="journal article" date="2020" name="mSystems">
        <title>Genome- and Community-Level Interaction Insights into Carbon Utilization and Element Cycling Functions of Hydrothermarchaeota in Hydrothermal Sediment.</title>
        <authorList>
            <person name="Zhou Z."/>
            <person name="Liu Y."/>
            <person name="Xu W."/>
            <person name="Pan J."/>
            <person name="Luo Z.H."/>
            <person name="Li M."/>
        </authorList>
    </citation>
    <scope>NUCLEOTIDE SEQUENCE [LARGE SCALE GENOMIC DNA]</scope>
    <source>
        <strain evidence="1">SpSt-579</strain>
    </source>
</reference>
<dbReference type="GO" id="GO:0003677">
    <property type="term" value="F:DNA binding"/>
    <property type="evidence" value="ECO:0007669"/>
    <property type="project" value="InterPro"/>
</dbReference>
<dbReference type="SUPFAM" id="SSF47729">
    <property type="entry name" value="IHF-like DNA-binding proteins"/>
    <property type="match status" value="1"/>
</dbReference>
<gene>
    <name evidence="1" type="ORF">ENT43_03055</name>
</gene>
<accession>A0A7C4M0V4</accession>
<evidence type="ECO:0008006" key="2">
    <source>
        <dbReference type="Google" id="ProtNLM"/>
    </source>
</evidence>
<dbReference type="InterPro" id="IPR010992">
    <property type="entry name" value="IHF-like_DNA-bd_dom_sf"/>
</dbReference>
<organism evidence="1">
    <name type="scientific">candidate division CPR3 bacterium</name>
    <dbReference type="NCBI Taxonomy" id="2268181"/>
    <lineage>
        <taxon>Bacteria</taxon>
        <taxon>Bacteria division CPR3</taxon>
    </lineage>
</organism>
<proteinExistence type="predicted"/>
<sequence length="106" mass="12634">MKKSDKEEFFDKLSIEWGKPMNKELAREVYFALISFIKKELPRKRILELPDFGVLKMRNCEDKIVKKFDTSTKTFKMVKQSPSIRFSADYKLKKICKFMLGEIWGN</sequence>
<dbReference type="GO" id="GO:0030527">
    <property type="term" value="F:structural constituent of chromatin"/>
    <property type="evidence" value="ECO:0007669"/>
    <property type="project" value="InterPro"/>
</dbReference>